<organism evidence="4 5">
    <name type="scientific">SAR86 cluster bacterium</name>
    <dbReference type="NCBI Taxonomy" id="2030880"/>
    <lineage>
        <taxon>Bacteria</taxon>
        <taxon>Pseudomonadati</taxon>
        <taxon>Pseudomonadota</taxon>
        <taxon>Gammaproteobacteria</taxon>
        <taxon>SAR86 cluster</taxon>
    </lineage>
</organism>
<comment type="caution">
    <text evidence="4">The sequence shown here is derived from an EMBL/GenBank/DDBJ whole genome shotgun (WGS) entry which is preliminary data.</text>
</comment>
<dbReference type="InterPro" id="IPR001296">
    <property type="entry name" value="Glyco_trans_1"/>
</dbReference>
<gene>
    <name evidence="4" type="ORF">EVA92_02295</name>
</gene>
<feature type="domain" description="Glycosyl transferase family 1" evidence="3">
    <location>
        <begin position="203"/>
        <end position="361"/>
    </location>
</feature>
<evidence type="ECO:0000313" key="4">
    <source>
        <dbReference type="EMBL" id="RZO26595.1"/>
    </source>
</evidence>
<evidence type="ECO:0000256" key="2">
    <source>
        <dbReference type="SAM" id="Phobius"/>
    </source>
</evidence>
<dbReference type="Gene3D" id="3.40.50.2000">
    <property type="entry name" value="Glycogen Phosphorylase B"/>
    <property type="match status" value="2"/>
</dbReference>
<evidence type="ECO:0000259" key="3">
    <source>
        <dbReference type="Pfam" id="PF00534"/>
    </source>
</evidence>
<dbReference type="SUPFAM" id="SSF53756">
    <property type="entry name" value="UDP-Glycosyltransferase/glycogen phosphorylase"/>
    <property type="match status" value="1"/>
</dbReference>
<dbReference type="GO" id="GO:0009103">
    <property type="term" value="P:lipopolysaccharide biosynthetic process"/>
    <property type="evidence" value="ECO:0007669"/>
    <property type="project" value="TreeGrafter"/>
</dbReference>
<dbReference type="Pfam" id="PF00534">
    <property type="entry name" value="Glycos_transf_1"/>
    <property type="match status" value="1"/>
</dbReference>
<protein>
    <submittedName>
        <fullName evidence="4">Glycosyltransferase</fullName>
    </submittedName>
</protein>
<evidence type="ECO:0000256" key="1">
    <source>
        <dbReference type="ARBA" id="ARBA00022679"/>
    </source>
</evidence>
<proteinExistence type="predicted"/>
<accession>A0A520MZE6</accession>
<dbReference type="Proteomes" id="UP000315825">
    <property type="component" value="Unassembled WGS sequence"/>
</dbReference>
<dbReference type="PANTHER" id="PTHR46401">
    <property type="entry name" value="GLYCOSYLTRANSFERASE WBBK-RELATED"/>
    <property type="match status" value="1"/>
</dbReference>
<keyword evidence="2" id="KW-0472">Membrane</keyword>
<keyword evidence="1 4" id="KW-0808">Transferase</keyword>
<name>A0A520MZE6_9GAMM</name>
<sequence>MSRNKILYLTYDGLLEPLGYTQVLKYLEGLSRNFTISVVSFEKPNHLSNTKNVERIKKILRNKGIKWIVHKYHQKPQIPSTIYDLLILTFTLFYQRIFFNYNVLHLRGYVLGIPLVFLNWLLNFKIIFDIRGFWVDEKVDRDNWSKESYKYKFMKFIERILFRKAVKIVTLTEMSKNIIKEQHNINQETILVIRTCAEKVKTFKRIDNKKLNFGYLGSTGRAYNFEETLKFFKIMKQTFDVGKLFIFSGDERSKIEEMIATCDLSSESYEINFAERKDIAYAFKKFDCLLFNLKVNFSISASMPTKIGESLSANVPVLCNNFNEDILEISAFNNACKIINFNNQNPQEVKDFLLNDSLDERCQNTYRKFFTLEDGVEKYKQIYKDV</sequence>
<reference evidence="4 5" key="1">
    <citation type="submission" date="2019-02" db="EMBL/GenBank/DDBJ databases">
        <title>Prokaryotic population dynamics and viral predation in marine succession experiment using metagenomics: the confinement effect.</title>
        <authorList>
            <person name="Haro-Moreno J.M."/>
            <person name="Rodriguez-Valera F."/>
            <person name="Lopez-Perez M."/>
        </authorList>
    </citation>
    <scope>NUCLEOTIDE SEQUENCE [LARGE SCALE GENOMIC DNA]</scope>
    <source>
        <strain evidence="4">MED-G159</strain>
    </source>
</reference>
<dbReference type="AlphaFoldDB" id="A0A520MZE6"/>
<dbReference type="GO" id="GO:0016757">
    <property type="term" value="F:glycosyltransferase activity"/>
    <property type="evidence" value="ECO:0007669"/>
    <property type="project" value="InterPro"/>
</dbReference>
<keyword evidence="2" id="KW-1133">Transmembrane helix</keyword>
<feature type="transmembrane region" description="Helical" evidence="2">
    <location>
        <begin position="104"/>
        <end position="122"/>
    </location>
</feature>
<dbReference type="EMBL" id="SHBE01000003">
    <property type="protein sequence ID" value="RZO26595.1"/>
    <property type="molecule type" value="Genomic_DNA"/>
</dbReference>
<dbReference type="PANTHER" id="PTHR46401:SF2">
    <property type="entry name" value="GLYCOSYLTRANSFERASE WBBK-RELATED"/>
    <property type="match status" value="1"/>
</dbReference>
<evidence type="ECO:0000313" key="5">
    <source>
        <dbReference type="Proteomes" id="UP000315825"/>
    </source>
</evidence>
<keyword evidence="2" id="KW-0812">Transmembrane</keyword>